<organism evidence="2 3">
    <name type="scientific">Biomphalaria glabrata</name>
    <name type="common">Bloodfluke planorb</name>
    <name type="synonym">Freshwater snail</name>
    <dbReference type="NCBI Taxonomy" id="6526"/>
    <lineage>
        <taxon>Eukaryota</taxon>
        <taxon>Metazoa</taxon>
        <taxon>Spiralia</taxon>
        <taxon>Lophotrochozoa</taxon>
        <taxon>Mollusca</taxon>
        <taxon>Gastropoda</taxon>
        <taxon>Heterobranchia</taxon>
        <taxon>Euthyneura</taxon>
        <taxon>Panpulmonata</taxon>
        <taxon>Hygrophila</taxon>
        <taxon>Lymnaeoidea</taxon>
        <taxon>Planorbidae</taxon>
        <taxon>Biomphalaria</taxon>
    </lineage>
</organism>
<evidence type="ECO:0000313" key="3">
    <source>
        <dbReference type="Proteomes" id="UP000076420"/>
    </source>
</evidence>
<dbReference type="VEuPathDB" id="VectorBase:BGLAX_034355"/>
<sequence>RPSLFRRLMGGMKSSGRSSQSLDSEHSDDNDGGGGGGNIAGAASNTGHSFLRRNSSKRRKESDQKDNSNAQSMELKDIPSVSTQNICENSLIAQTANEITASLSKLNE</sequence>
<dbReference type="AlphaFoldDB" id="A0A2C9LG77"/>
<dbReference type="KEGG" id="bgt:106077168"/>
<evidence type="ECO:0000256" key="1">
    <source>
        <dbReference type="SAM" id="MobiDB-lite"/>
    </source>
</evidence>
<dbReference type="VEuPathDB" id="VectorBase:BGLB030834"/>
<feature type="region of interest" description="Disordered" evidence="1">
    <location>
        <begin position="1"/>
        <end position="82"/>
    </location>
</feature>
<evidence type="ECO:0000313" key="2">
    <source>
        <dbReference type="EnsemblMetazoa" id="BGLB030834-PA"/>
    </source>
</evidence>
<accession>A0A2C9LG77</accession>
<protein>
    <submittedName>
        <fullName evidence="2">Uncharacterized protein</fullName>
    </submittedName>
</protein>
<dbReference type="EnsemblMetazoa" id="BGLB030834-RA">
    <property type="protein sequence ID" value="BGLB030834-PA"/>
    <property type="gene ID" value="BGLB030834"/>
</dbReference>
<dbReference type="STRING" id="6526.A0A2C9LG77"/>
<gene>
    <name evidence="2" type="primary">106077168</name>
</gene>
<reference evidence="2" key="1">
    <citation type="submission" date="2020-05" db="UniProtKB">
        <authorList>
            <consortium name="EnsemblMetazoa"/>
        </authorList>
    </citation>
    <scope>IDENTIFICATION</scope>
    <source>
        <strain evidence="2">BB02</strain>
    </source>
</reference>
<dbReference type="Proteomes" id="UP000076420">
    <property type="component" value="Unassembled WGS sequence"/>
</dbReference>
<name>A0A2C9LG77_BIOGL</name>
<feature type="compositionally biased region" description="Basic residues" evidence="1">
    <location>
        <begin position="50"/>
        <end position="59"/>
    </location>
</feature>
<proteinExistence type="predicted"/>